<accession>A0A9P3PHD3</accession>
<evidence type="ECO:0000313" key="3">
    <source>
        <dbReference type="EMBL" id="GLB36105.1"/>
    </source>
</evidence>
<name>A0A9P3PHD3_LYOSH</name>
<dbReference type="CDD" id="cd00882">
    <property type="entry name" value="Ras_like_GTPase"/>
    <property type="match status" value="1"/>
</dbReference>
<feature type="domain" description="Septin-type G" evidence="2">
    <location>
        <begin position="28"/>
        <end position="124"/>
    </location>
</feature>
<dbReference type="Proteomes" id="UP001063166">
    <property type="component" value="Unassembled WGS sequence"/>
</dbReference>
<dbReference type="InterPro" id="IPR030379">
    <property type="entry name" value="G_SEPTIN_dom"/>
</dbReference>
<evidence type="ECO:0000256" key="1">
    <source>
        <dbReference type="RuleBase" id="RU004560"/>
    </source>
</evidence>
<dbReference type="SUPFAM" id="SSF52540">
    <property type="entry name" value="P-loop containing nucleoside triphosphate hydrolases"/>
    <property type="match status" value="1"/>
</dbReference>
<evidence type="ECO:0000259" key="2">
    <source>
        <dbReference type="Pfam" id="PF00735"/>
    </source>
</evidence>
<dbReference type="InterPro" id="IPR027417">
    <property type="entry name" value="P-loop_NTPase"/>
</dbReference>
<comment type="caution">
    <text evidence="3">The sequence shown here is derived from an EMBL/GenBank/DDBJ whole genome shotgun (WGS) entry which is preliminary data.</text>
</comment>
<evidence type="ECO:0000313" key="4">
    <source>
        <dbReference type="Proteomes" id="UP001063166"/>
    </source>
</evidence>
<dbReference type="Pfam" id="PF00735">
    <property type="entry name" value="Septin"/>
    <property type="match status" value="1"/>
</dbReference>
<keyword evidence="1" id="KW-0342">GTP-binding</keyword>
<protein>
    <submittedName>
        <fullName evidence="3">50S ribosome-binding GTPase</fullName>
    </submittedName>
</protein>
<keyword evidence="1" id="KW-0547">Nucleotide-binding</keyword>
<keyword evidence="4" id="KW-1185">Reference proteome</keyword>
<dbReference type="GO" id="GO:0005525">
    <property type="term" value="F:GTP binding"/>
    <property type="evidence" value="ECO:0007669"/>
    <property type="project" value="UniProtKB-KW"/>
</dbReference>
<reference evidence="3" key="1">
    <citation type="submission" date="2022-07" db="EMBL/GenBank/DDBJ databases">
        <title>The genome of Lyophyllum shimeji provides insight into the initial evolution of ectomycorrhizal fungal genome.</title>
        <authorList>
            <person name="Kobayashi Y."/>
            <person name="Shibata T."/>
            <person name="Hirakawa H."/>
            <person name="Shigenobu S."/>
            <person name="Nishiyama T."/>
            <person name="Yamada A."/>
            <person name="Hasebe M."/>
            <person name="Kawaguchi M."/>
        </authorList>
    </citation>
    <scope>NUCLEOTIDE SEQUENCE</scope>
    <source>
        <strain evidence="3">AT787</strain>
    </source>
</reference>
<dbReference type="AlphaFoldDB" id="A0A9P3PHD3"/>
<dbReference type="EMBL" id="BRPK01000003">
    <property type="protein sequence ID" value="GLB36105.1"/>
    <property type="molecule type" value="Genomic_DNA"/>
</dbReference>
<organism evidence="3 4">
    <name type="scientific">Lyophyllum shimeji</name>
    <name type="common">Hon-shimeji</name>
    <name type="synonym">Tricholoma shimeji</name>
    <dbReference type="NCBI Taxonomy" id="47721"/>
    <lineage>
        <taxon>Eukaryota</taxon>
        <taxon>Fungi</taxon>
        <taxon>Dikarya</taxon>
        <taxon>Basidiomycota</taxon>
        <taxon>Agaricomycotina</taxon>
        <taxon>Agaricomycetes</taxon>
        <taxon>Agaricomycetidae</taxon>
        <taxon>Agaricales</taxon>
        <taxon>Tricholomatineae</taxon>
        <taxon>Lyophyllaceae</taxon>
        <taxon>Lyophyllum</taxon>
    </lineage>
</organism>
<proteinExistence type="inferred from homology"/>
<dbReference type="OrthoDB" id="8954335at2759"/>
<gene>
    <name evidence="3" type="ORF">LshimejAT787_0303930</name>
</gene>
<comment type="similarity">
    <text evidence="1">Belongs to the TRAFAC class TrmE-Era-EngA-EngB-Septin-like GTPase superfamily. Septin GTPase family.</text>
</comment>
<dbReference type="Gene3D" id="3.40.50.300">
    <property type="entry name" value="P-loop containing nucleotide triphosphate hydrolases"/>
    <property type="match status" value="1"/>
</dbReference>
<sequence length="316" mass="35916">MPLRTRKHWKGKRLMHKDDNVMQDGKDTDVVIPIMGPTGAGKSTFINTLISDIHTVAGSSRATVGHGLKSRTGAIQHFVIVHPSDQTRRLVFVDTPGFDDTYVDDSEILRRIAVWLAKSYSDNMKLAGVIYLHEISQPRMMGTPRKNFEMFRELCGNEAVRNVVLATTKWTDVTAHVGNRREKQLKEKYWQHMLDLGSRITRFNGDHKSAWEIVNHILNNQSVDALLIQEELVEHQKTLPETAAGRALRATLKELLATQKKVAQKLQQGVGVGGEDGRLRQTYEENRRKIHSTNNQIQELKIPLPRRIVAFLMCQS</sequence>